<comment type="caution">
    <text evidence="1">The sequence shown here is derived from an EMBL/GenBank/DDBJ whole genome shotgun (WGS) entry which is preliminary data.</text>
</comment>
<protein>
    <submittedName>
        <fullName evidence="1">Uncharacterized protein</fullName>
    </submittedName>
</protein>
<evidence type="ECO:0000313" key="2">
    <source>
        <dbReference type="Proteomes" id="UP000767291"/>
    </source>
</evidence>
<dbReference type="Proteomes" id="UP000767291">
    <property type="component" value="Unassembled WGS sequence"/>
</dbReference>
<proteinExistence type="predicted"/>
<dbReference type="SUPFAM" id="SSF52075">
    <property type="entry name" value="Outer arm dynein light chain 1"/>
    <property type="match status" value="1"/>
</dbReference>
<dbReference type="RefSeq" id="WP_209455684.1">
    <property type="nucleotide sequence ID" value="NZ_BAAACS010000017.1"/>
</dbReference>
<reference evidence="1 2" key="1">
    <citation type="submission" date="2021-03" db="EMBL/GenBank/DDBJ databases">
        <title>Genomic Encyclopedia of Type Strains, Phase IV (KMG-IV): sequencing the most valuable type-strain genomes for metagenomic binning, comparative biology and taxonomic classification.</title>
        <authorList>
            <person name="Goeker M."/>
        </authorList>
    </citation>
    <scope>NUCLEOTIDE SEQUENCE [LARGE SCALE GENOMIC DNA]</scope>
    <source>
        <strain evidence="1 2">DSM 1289</strain>
    </source>
</reference>
<keyword evidence="2" id="KW-1185">Reference proteome</keyword>
<sequence length="240" mass="27385">MILNAFLPLLISVSALSPVNSTDKALTESQLKDIFPDANLRTVIKRYIHPDELTISKIKSLDGEFYASGEKITNLEGISYLENIDDFVFWNNNIKELPKEITELKDIDSLNLANNYITEPNVINELKERGVKVNSDLNFINLEENQYKLDTKHNSINITVDEKFDLRNVLSKNIDDYYKHWETTDELPKDLNLIVTADNDLVSIDNMMITGKKIGKSKIKVVINNNENSSQIVVINVKVK</sequence>
<dbReference type="InterPro" id="IPR032675">
    <property type="entry name" value="LRR_dom_sf"/>
</dbReference>
<name>A0ABS4E839_9FIRM</name>
<dbReference type="EMBL" id="JAGGJX010000001">
    <property type="protein sequence ID" value="MBP1854112.1"/>
    <property type="molecule type" value="Genomic_DNA"/>
</dbReference>
<gene>
    <name evidence="1" type="ORF">J2Z43_000502</name>
</gene>
<dbReference type="Gene3D" id="3.80.10.10">
    <property type="entry name" value="Ribonuclease Inhibitor"/>
    <property type="match status" value="1"/>
</dbReference>
<organism evidence="1 2">
    <name type="scientific">Metaclostridioides mangenotii</name>
    <dbReference type="NCBI Taxonomy" id="1540"/>
    <lineage>
        <taxon>Bacteria</taxon>
        <taxon>Bacillati</taxon>
        <taxon>Bacillota</taxon>
        <taxon>Clostridia</taxon>
        <taxon>Peptostreptococcales</taxon>
        <taxon>Peptostreptococcaceae</taxon>
        <taxon>Metaclostridioides</taxon>
    </lineage>
</organism>
<accession>A0ABS4E839</accession>
<evidence type="ECO:0000313" key="1">
    <source>
        <dbReference type="EMBL" id="MBP1854112.1"/>
    </source>
</evidence>